<name>A0A518HUB5_9BACT</name>
<gene>
    <name evidence="2" type="ORF">Enr13x_43160</name>
</gene>
<organism evidence="2 3">
    <name type="scientific">Stieleria neptunia</name>
    <dbReference type="NCBI Taxonomy" id="2527979"/>
    <lineage>
        <taxon>Bacteria</taxon>
        <taxon>Pseudomonadati</taxon>
        <taxon>Planctomycetota</taxon>
        <taxon>Planctomycetia</taxon>
        <taxon>Pirellulales</taxon>
        <taxon>Pirellulaceae</taxon>
        <taxon>Stieleria</taxon>
    </lineage>
</organism>
<feature type="signal peptide" evidence="1">
    <location>
        <begin position="1"/>
        <end position="19"/>
    </location>
</feature>
<evidence type="ECO:0000256" key="1">
    <source>
        <dbReference type="SAM" id="SignalP"/>
    </source>
</evidence>
<evidence type="ECO:0000313" key="3">
    <source>
        <dbReference type="Proteomes" id="UP000319004"/>
    </source>
</evidence>
<keyword evidence="3" id="KW-1185">Reference proteome</keyword>
<dbReference type="AlphaFoldDB" id="A0A518HUB5"/>
<dbReference type="EMBL" id="CP037423">
    <property type="protein sequence ID" value="QDV44450.1"/>
    <property type="molecule type" value="Genomic_DNA"/>
</dbReference>
<accession>A0A518HUB5</accession>
<dbReference type="Proteomes" id="UP000319004">
    <property type="component" value="Chromosome"/>
</dbReference>
<protein>
    <submittedName>
        <fullName evidence="2">Uncharacterized protein</fullName>
    </submittedName>
</protein>
<proteinExistence type="predicted"/>
<reference evidence="2 3" key="1">
    <citation type="submission" date="2019-03" db="EMBL/GenBank/DDBJ databases">
        <title>Deep-cultivation of Planctomycetes and their phenomic and genomic characterization uncovers novel biology.</title>
        <authorList>
            <person name="Wiegand S."/>
            <person name="Jogler M."/>
            <person name="Boedeker C."/>
            <person name="Pinto D."/>
            <person name="Vollmers J."/>
            <person name="Rivas-Marin E."/>
            <person name="Kohn T."/>
            <person name="Peeters S.H."/>
            <person name="Heuer A."/>
            <person name="Rast P."/>
            <person name="Oberbeckmann S."/>
            <person name="Bunk B."/>
            <person name="Jeske O."/>
            <person name="Meyerdierks A."/>
            <person name="Storesund J.E."/>
            <person name="Kallscheuer N."/>
            <person name="Luecker S."/>
            <person name="Lage O.M."/>
            <person name="Pohl T."/>
            <person name="Merkel B.J."/>
            <person name="Hornburger P."/>
            <person name="Mueller R.-W."/>
            <person name="Bruemmer F."/>
            <person name="Labrenz M."/>
            <person name="Spormann A.M."/>
            <person name="Op den Camp H."/>
            <person name="Overmann J."/>
            <person name="Amann R."/>
            <person name="Jetten M.S.M."/>
            <person name="Mascher T."/>
            <person name="Medema M.H."/>
            <person name="Devos D.P."/>
            <person name="Kaster A.-K."/>
            <person name="Ovreas L."/>
            <person name="Rohde M."/>
            <person name="Galperin M.Y."/>
            <person name="Jogler C."/>
        </authorList>
    </citation>
    <scope>NUCLEOTIDE SEQUENCE [LARGE SCALE GENOMIC DNA]</scope>
    <source>
        <strain evidence="2 3">Enr13</strain>
    </source>
</reference>
<keyword evidence="1" id="KW-0732">Signal</keyword>
<feature type="chain" id="PRO_5021718371" evidence="1">
    <location>
        <begin position="20"/>
        <end position="110"/>
    </location>
</feature>
<dbReference type="KEGG" id="snep:Enr13x_43160"/>
<evidence type="ECO:0000313" key="2">
    <source>
        <dbReference type="EMBL" id="QDV44450.1"/>
    </source>
</evidence>
<sequence precursor="true">MLFEILVAMAFFAAATAIALKTHQASMDYDRAAMDQLRQQIVMENLAERLASVPYAEISTTASKLQTDSEAEFTVEPFESNAKQGLHVTIKIQAGGRPLLHHLWRLEPTS</sequence>